<proteinExistence type="predicted"/>
<dbReference type="RefSeq" id="YP_009953016.1">
    <property type="nucleotide sequence ID" value="NC_051618.1"/>
</dbReference>
<name>A0A5J6TTB6_9CAUD</name>
<dbReference type="Proteomes" id="UP000326870">
    <property type="component" value="Segment"/>
</dbReference>
<dbReference type="EMBL" id="MN234226">
    <property type="protein sequence ID" value="QFG14073.1"/>
    <property type="molecule type" value="Genomic_DNA"/>
</dbReference>
<dbReference type="InterPro" id="IPR055681">
    <property type="entry name" value="DUF7257"/>
</dbReference>
<dbReference type="KEGG" id="vg:60324481"/>
<reference evidence="2 3" key="1">
    <citation type="submission" date="2019-07" db="EMBL/GenBank/DDBJ databases">
        <authorList>
            <person name="Divens A.M."/>
            <person name="Garlena R.A."/>
            <person name="Russell D.A."/>
            <person name="Pope W.H."/>
            <person name="Jacobs-Sera D."/>
            <person name="Hatfull G.F."/>
        </authorList>
    </citation>
    <scope>NUCLEOTIDE SEQUENCE [LARGE SCALE GENOMIC DNA]</scope>
</reference>
<dbReference type="GeneID" id="60324481"/>
<feature type="domain" description="DUF7257" evidence="1">
    <location>
        <begin position="432"/>
        <end position="674"/>
    </location>
</feature>
<evidence type="ECO:0000313" key="3">
    <source>
        <dbReference type="Proteomes" id="UP000326870"/>
    </source>
</evidence>
<evidence type="ECO:0000259" key="1">
    <source>
        <dbReference type="Pfam" id="PF23918"/>
    </source>
</evidence>
<evidence type="ECO:0000313" key="2">
    <source>
        <dbReference type="EMBL" id="QFG14073.1"/>
    </source>
</evidence>
<accession>A0A5J6TTB6</accession>
<dbReference type="Gene3D" id="2.60.120.260">
    <property type="entry name" value="Galactose-binding domain-like"/>
    <property type="match status" value="1"/>
</dbReference>
<protein>
    <submittedName>
        <fullName evidence="2">Minor tail protein</fullName>
    </submittedName>
</protein>
<dbReference type="Pfam" id="PF23918">
    <property type="entry name" value="DUF7257"/>
    <property type="match status" value="1"/>
</dbReference>
<keyword evidence="3" id="KW-1185">Reference proteome</keyword>
<gene>
    <name evidence="2" type="primary">28</name>
    <name evidence="2" type="ORF">PBI_CURIOSIUM_28</name>
</gene>
<organism evidence="2 3">
    <name type="scientific">Mycobacterium phage Curiosium</name>
    <dbReference type="NCBI Taxonomy" id="2599859"/>
    <lineage>
        <taxon>Viruses</taxon>
        <taxon>Duplodnaviria</taxon>
        <taxon>Heunggongvirae</taxon>
        <taxon>Uroviricota</taxon>
        <taxon>Caudoviricetes</taxon>
        <taxon>Weiservirinae</taxon>
        <taxon>Anayavirus</taxon>
        <taxon>Anayavirus curiosium</taxon>
    </lineage>
</organism>
<sequence length="826" mass="86961">MPPVYDRRALVVDRSPLTGLSPDPAKLPKLDAAALWAQWLDGLKRLTGLDLSSPEGLVQSLGELITNGLGLDQLAKMFGFVDIPGTVEQLGEWLRPHLFGQIPSWRLGNIPAAHIGNFNPELLDDPGFDFESTIANNPSFEWDGTVGRGSPVGSARTAADGTTRFLRSNRFEVSPGQKLSVMAYAYWQGLTYTAGAGGPIRLSVTLYNGDTILSSSVVSSISPVAADAADWALLAGEYQIPSGSTATHAAVMLTVDSSALVGSVWFDDGSARKVGLIAQELIAGLQAAIQARIDEFQSVINKGWEALTGLPASINKTVEDWKLALQNIPQANVKNLGAALAGAGQDIRDAIVQALGGSGTGHTALDVLHALGNIPQHVVNGLEDELADAGDAIADVFDDVRDGWRKWLSALTGQPEDSGANAQNNADQLAALMATLAANTAALTALETNLNQDGGVHGGDLFERDDMTGIAPGWTVANGESSSTHGTYILTDGQAQWDTHGAAPSLQRTLCVRTDPADAKTATPYQLVTRVIGTQVMHSYAHDYILGRVSDDRLSYVYADFYSAPAPGFDRYFYVQLRYVNNGVPGDLGAPSMPLIKPTPGMRHTLVCGTAGGERIYQVLRNGSPILTVTDSGNVTNVAPDCRGWGFGGQTGSYLNSQVAPSAVAAITVDDNDPAAITGTTFRAYRGTATQTPDVSHPTGAIDAVSSSVALPNNTFTVTDYITTDLIWNPTTGELGIAKAGTYLIGVRYQFAEAGDQYPLVFVNGSRRVWIGGVREDSGQVGHGSAAIYLAAGDVIRFGVALNATGRNLLGDAAGMSCYVSATRIG</sequence>